<proteinExistence type="predicted"/>
<geneLocation type="mitochondrion" evidence="2"/>
<protein>
    <submittedName>
        <fullName evidence="2">Uncharacterized protein</fullName>
    </submittedName>
</protein>
<evidence type="ECO:0000256" key="1">
    <source>
        <dbReference type="SAM" id="Phobius"/>
    </source>
</evidence>
<name>A0A2S0U410_9AGAM</name>
<dbReference type="GeneID" id="36940764"/>
<feature type="transmembrane region" description="Helical" evidence="1">
    <location>
        <begin position="12"/>
        <end position="34"/>
    </location>
</feature>
<reference evidence="2" key="1">
    <citation type="journal article" date="2018" name="Int. J. Biol. Macromol.">
        <title>Characterization and comparative mitogenomic analysis of six newly sequenced mitochondrial genomes from ectomycorrhizal fungi (Russula) and phylogenetic analysis of the Agaricomycetes.</title>
        <authorList>
            <person name="Li Q."/>
            <person name="Wang Q."/>
            <person name="Chen C."/>
            <person name="Jin X."/>
            <person name="Chen Z."/>
            <person name="Xiong C."/>
            <person name="Li P."/>
            <person name="Zhao J."/>
            <person name="Huang W."/>
        </authorList>
    </citation>
    <scope>NUCLEOTIDE SEQUENCE</scope>
</reference>
<keyword evidence="1" id="KW-1133">Transmembrane helix</keyword>
<keyword evidence="1" id="KW-0472">Membrane</keyword>
<evidence type="ECO:0000313" key="2">
    <source>
        <dbReference type="EMBL" id="AWB36160.1"/>
    </source>
</evidence>
<accession>A0A2S0U410</accession>
<organism evidence="2">
    <name type="scientific">Russula foetens</name>
    <dbReference type="NCBI Taxonomy" id="131541"/>
    <lineage>
        <taxon>Eukaryota</taxon>
        <taxon>Fungi</taxon>
        <taxon>Dikarya</taxon>
        <taxon>Basidiomycota</taxon>
        <taxon>Agaricomycotina</taxon>
        <taxon>Agaricomycetes</taxon>
        <taxon>Russulales</taxon>
        <taxon>Russulaceae</taxon>
        <taxon>Russula</taxon>
    </lineage>
</organism>
<keyword evidence="2" id="KW-0496">Mitochondrion</keyword>
<dbReference type="EMBL" id="MH138074">
    <property type="protein sequence ID" value="AWB36160.1"/>
    <property type="molecule type" value="Genomic_DNA"/>
</dbReference>
<dbReference type="AlphaFoldDB" id="A0A2S0U410"/>
<sequence>MFNLFNHDLLSLSIFSSTIVILGFVFYKIILAYVNKYYNIEVDPNSRTIILSLKKNTGDMSNSNIVECKIEVTLPSEDIQEIREFFGEEFAEGEADYILIHIFYLI</sequence>
<dbReference type="RefSeq" id="YP_009487258.1">
    <property type="nucleotide sequence ID" value="NC_037775.1"/>
</dbReference>
<keyword evidence="1" id="KW-0812">Transmembrane</keyword>
<gene>
    <name evidence="2" type="primary">orf106</name>
</gene>